<dbReference type="InterPro" id="IPR013783">
    <property type="entry name" value="Ig-like_fold"/>
</dbReference>
<dbReference type="InterPro" id="IPR041625">
    <property type="entry name" value="Beta-mannosidase_Ig"/>
</dbReference>
<evidence type="ECO:0000313" key="6">
    <source>
        <dbReference type="Proteomes" id="UP000663829"/>
    </source>
</evidence>
<keyword evidence="2" id="KW-0378">Hydrolase</keyword>
<dbReference type="EMBL" id="CAJOBC010097416">
    <property type="protein sequence ID" value="CAF4447354.1"/>
    <property type="molecule type" value="Genomic_DNA"/>
</dbReference>
<dbReference type="InterPro" id="IPR036156">
    <property type="entry name" value="Beta-gal/glucu_dom_sf"/>
</dbReference>
<dbReference type="Proteomes" id="UP000681722">
    <property type="component" value="Unassembled WGS sequence"/>
</dbReference>
<dbReference type="SUPFAM" id="SSF49303">
    <property type="entry name" value="beta-Galactosidase/glucuronidase domain"/>
    <property type="match status" value="1"/>
</dbReference>
<dbReference type="PANTHER" id="PTHR43730:SF1">
    <property type="entry name" value="BETA-MANNOSIDASE"/>
    <property type="match status" value="1"/>
</dbReference>
<dbReference type="Gene3D" id="3.20.20.80">
    <property type="entry name" value="Glycosidases"/>
    <property type="match status" value="1"/>
</dbReference>
<protein>
    <recommendedName>
        <fullName evidence="3">Beta-mannosidase Ig-fold domain-containing protein</fullName>
    </recommendedName>
</protein>
<dbReference type="GO" id="GO:0004567">
    <property type="term" value="F:beta-mannosidase activity"/>
    <property type="evidence" value="ECO:0007669"/>
    <property type="project" value="TreeGrafter"/>
</dbReference>
<evidence type="ECO:0000259" key="3">
    <source>
        <dbReference type="Pfam" id="PF17753"/>
    </source>
</evidence>
<sequence length="273" mass="31839">MTIKTVSDLCRRYSTVSHINSSTSEGNTMGFMYWQLNDIWQAPTWASIEYGGKWKMSHYYAKQMYQSIYVLPVLEPYLTYDENAKISIYMINDGVANDTEQGTIECYVHDVEQFRPRTKFIFLVNTDDQIDSKIIYQVQYQALIQRARCQNQSQCLMRCWYTSMNDTALEVYEQTLFFARPKQYQLNNPKLNIVSVTNRSSDMTSFDIRIQADKPALFVWLDVVGVKGRFNQNGFHMFQNDKVLTYTTWGKPSTVNDIIQGLSVSSLNDLYVM</sequence>
<accession>A0A815ZAL1</accession>
<dbReference type="SUPFAM" id="SSF51445">
    <property type="entry name" value="(Trans)glycosidases"/>
    <property type="match status" value="1"/>
</dbReference>
<dbReference type="Pfam" id="PF17753">
    <property type="entry name" value="Ig_mannosidase"/>
    <property type="match status" value="1"/>
</dbReference>
<reference evidence="4" key="1">
    <citation type="submission" date="2021-02" db="EMBL/GenBank/DDBJ databases">
        <authorList>
            <person name="Nowell W R."/>
        </authorList>
    </citation>
    <scope>NUCLEOTIDE SEQUENCE</scope>
</reference>
<dbReference type="Gene3D" id="2.60.40.10">
    <property type="entry name" value="Immunoglobulins"/>
    <property type="match status" value="1"/>
</dbReference>
<comment type="similarity">
    <text evidence="1">Belongs to the glycosyl hydrolase 2 family.</text>
</comment>
<keyword evidence="6" id="KW-1185">Reference proteome</keyword>
<dbReference type="InterPro" id="IPR017853">
    <property type="entry name" value="GH"/>
</dbReference>
<evidence type="ECO:0000313" key="5">
    <source>
        <dbReference type="EMBL" id="CAF4447354.1"/>
    </source>
</evidence>
<evidence type="ECO:0000256" key="1">
    <source>
        <dbReference type="ARBA" id="ARBA00007401"/>
    </source>
</evidence>
<dbReference type="PANTHER" id="PTHR43730">
    <property type="entry name" value="BETA-MANNOSIDASE"/>
    <property type="match status" value="1"/>
</dbReference>
<gene>
    <name evidence="4" type="ORF">GPM918_LOCUS41035</name>
    <name evidence="5" type="ORF">SRO942_LOCUS42038</name>
</gene>
<evidence type="ECO:0000313" key="4">
    <source>
        <dbReference type="EMBL" id="CAF1580295.1"/>
    </source>
</evidence>
<dbReference type="EMBL" id="CAJNOQ010031472">
    <property type="protein sequence ID" value="CAF1580295.1"/>
    <property type="molecule type" value="Genomic_DNA"/>
</dbReference>
<evidence type="ECO:0000256" key="2">
    <source>
        <dbReference type="ARBA" id="ARBA00023295"/>
    </source>
</evidence>
<feature type="domain" description="Beta-mannosidase Ig-fold" evidence="3">
    <location>
        <begin position="188"/>
        <end position="269"/>
    </location>
</feature>
<dbReference type="InterPro" id="IPR050887">
    <property type="entry name" value="Beta-mannosidase_GH2"/>
</dbReference>
<dbReference type="Proteomes" id="UP000663829">
    <property type="component" value="Unassembled WGS sequence"/>
</dbReference>
<dbReference type="OrthoDB" id="2866996at2759"/>
<keyword evidence="2" id="KW-0326">Glycosidase</keyword>
<dbReference type="GO" id="GO:0006516">
    <property type="term" value="P:glycoprotein catabolic process"/>
    <property type="evidence" value="ECO:0007669"/>
    <property type="project" value="TreeGrafter"/>
</dbReference>
<proteinExistence type="inferred from homology"/>
<dbReference type="AlphaFoldDB" id="A0A815ZAL1"/>
<organism evidence="4 6">
    <name type="scientific">Didymodactylos carnosus</name>
    <dbReference type="NCBI Taxonomy" id="1234261"/>
    <lineage>
        <taxon>Eukaryota</taxon>
        <taxon>Metazoa</taxon>
        <taxon>Spiralia</taxon>
        <taxon>Gnathifera</taxon>
        <taxon>Rotifera</taxon>
        <taxon>Eurotatoria</taxon>
        <taxon>Bdelloidea</taxon>
        <taxon>Philodinida</taxon>
        <taxon>Philodinidae</taxon>
        <taxon>Didymodactylos</taxon>
    </lineage>
</organism>
<name>A0A815ZAL1_9BILA</name>
<comment type="caution">
    <text evidence="4">The sequence shown here is derived from an EMBL/GenBank/DDBJ whole genome shotgun (WGS) entry which is preliminary data.</text>
</comment>